<evidence type="ECO:0000313" key="3">
    <source>
        <dbReference type="Proteomes" id="UP000663823"/>
    </source>
</evidence>
<organism evidence="2 3">
    <name type="scientific">Rotaria sordida</name>
    <dbReference type="NCBI Taxonomy" id="392033"/>
    <lineage>
        <taxon>Eukaryota</taxon>
        <taxon>Metazoa</taxon>
        <taxon>Spiralia</taxon>
        <taxon>Gnathifera</taxon>
        <taxon>Rotifera</taxon>
        <taxon>Eurotatoria</taxon>
        <taxon>Bdelloidea</taxon>
        <taxon>Philodinida</taxon>
        <taxon>Philodinidae</taxon>
        <taxon>Rotaria</taxon>
    </lineage>
</organism>
<sequence>MSNSLSNANLTQEILSFRNETFYNLVEQQCSSVALEIMQLQHISSVDCLLETGDIFAVLQLDSDELIPIKRKSTSSNFESDDQTNFDEHENFTNNYDNDEEFELNNNFDES</sequence>
<dbReference type="EMBL" id="CAJOAX010010133">
    <property type="protein sequence ID" value="CAF4069649.1"/>
    <property type="molecule type" value="Genomic_DNA"/>
</dbReference>
<accession>A0A819T5I2</accession>
<proteinExistence type="predicted"/>
<comment type="caution">
    <text evidence="2">The sequence shown here is derived from an EMBL/GenBank/DDBJ whole genome shotgun (WGS) entry which is preliminary data.</text>
</comment>
<dbReference type="Proteomes" id="UP000663823">
    <property type="component" value="Unassembled WGS sequence"/>
</dbReference>
<name>A0A819T5I2_9BILA</name>
<feature type="compositionally biased region" description="Acidic residues" evidence="1">
    <location>
        <begin position="97"/>
        <end position="111"/>
    </location>
</feature>
<evidence type="ECO:0000256" key="1">
    <source>
        <dbReference type="SAM" id="MobiDB-lite"/>
    </source>
</evidence>
<feature type="region of interest" description="Disordered" evidence="1">
    <location>
        <begin position="72"/>
        <end position="111"/>
    </location>
</feature>
<reference evidence="2" key="1">
    <citation type="submission" date="2021-02" db="EMBL/GenBank/DDBJ databases">
        <authorList>
            <person name="Nowell W R."/>
        </authorList>
    </citation>
    <scope>NUCLEOTIDE SEQUENCE</scope>
</reference>
<dbReference type="AlphaFoldDB" id="A0A819T5I2"/>
<evidence type="ECO:0000313" key="2">
    <source>
        <dbReference type="EMBL" id="CAF4069649.1"/>
    </source>
</evidence>
<protein>
    <submittedName>
        <fullName evidence="2">Uncharacterized protein</fullName>
    </submittedName>
</protein>
<gene>
    <name evidence="2" type="ORF">OTI717_LOCUS32596</name>
</gene>